<dbReference type="STRING" id="4081.A0A3Q7HUL3"/>
<dbReference type="OMA" id="HISRMVL"/>
<accession>A0A3Q7HUL3</accession>
<dbReference type="InterPro" id="IPR010605">
    <property type="entry name" value="DUF1191"/>
</dbReference>
<dbReference type="Gramene" id="Solyc08g081850.1.1">
    <property type="protein sequence ID" value="Solyc08g081850.1.1.1"/>
    <property type="gene ID" value="Solyc08g081850.1"/>
</dbReference>
<gene>
    <name evidence="3" type="primary">LOC101256997</name>
</gene>
<feature type="transmembrane region" description="Helical" evidence="1">
    <location>
        <begin position="233"/>
        <end position="262"/>
    </location>
</feature>
<dbReference type="AlphaFoldDB" id="A0A3Q7HUL3"/>
<evidence type="ECO:0000256" key="1">
    <source>
        <dbReference type="SAM" id="Phobius"/>
    </source>
</evidence>
<protein>
    <recommendedName>
        <fullName evidence="5">Legume lectin domain-containing protein</fullName>
    </recommendedName>
</protein>
<reference evidence="3" key="2">
    <citation type="submission" date="2019-01" db="UniProtKB">
        <authorList>
            <consortium name="EnsemblPlants"/>
        </authorList>
    </citation>
    <scope>IDENTIFICATION</scope>
    <source>
        <strain evidence="3">cv. Heinz 1706</strain>
    </source>
</reference>
<keyword evidence="1" id="KW-0472">Membrane</keyword>
<dbReference type="InParanoid" id="A0A3Q7HUL3"/>
<proteinExistence type="predicted"/>
<keyword evidence="1" id="KW-1133">Transmembrane helix</keyword>
<name>A0A3Q7HUL3_SOLLC</name>
<dbReference type="GeneID" id="101256997"/>
<dbReference type="PaxDb" id="4081-Solyc08g081850.1.1"/>
<dbReference type="Proteomes" id="UP000004994">
    <property type="component" value="Chromosome 8"/>
</dbReference>
<evidence type="ECO:0000256" key="2">
    <source>
        <dbReference type="SAM" id="SignalP"/>
    </source>
</evidence>
<evidence type="ECO:0008006" key="5">
    <source>
        <dbReference type="Google" id="ProtNLM"/>
    </source>
</evidence>
<dbReference type="EnsemblPlants" id="Solyc08g081850.1.1">
    <property type="protein sequence ID" value="Solyc08g081850.1.1.1"/>
    <property type="gene ID" value="Solyc08g081850.1"/>
</dbReference>
<keyword evidence="2" id="KW-0732">Signal</keyword>
<keyword evidence="1" id="KW-0812">Transmembrane</keyword>
<reference evidence="3" key="1">
    <citation type="journal article" date="2012" name="Nature">
        <title>The tomato genome sequence provides insights into fleshy fruit evolution.</title>
        <authorList>
            <consortium name="Tomato Genome Consortium"/>
        </authorList>
    </citation>
    <scope>NUCLEOTIDE SEQUENCE [LARGE SCALE GENOMIC DNA]</scope>
    <source>
        <strain evidence="3">cv. Heinz 1706</strain>
    </source>
</reference>
<dbReference type="Pfam" id="PF06697">
    <property type="entry name" value="DUF1191"/>
    <property type="match status" value="1"/>
</dbReference>
<dbReference type="PANTHER" id="PTHR33512:SF4">
    <property type="entry name" value="PROTEIN, PUTATIVE (DUF1191)-RELATED"/>
    <property type="match status" value="1"/>
</dbReference>
<dbReference type="PANTHER" id="PTHR33512">
    <property type="entry name" value="PROTEIN, PUTATIVE (DUF1191)-RELATED"/>
    <property type="match status" value="1"/>
</dbReference>
<feature type="signal peptide" evidence="2">
    <location>
        <begin position="1"/>
        <end position="36"/>
    </location>
</feature>
<sequence>MKSKNRSQWPRRSNFVQNLYILLLFLFLKLFVLVQCSNNNSLTKSLDVILHEHAFNTLIHQHTGSLYNATVPSSLAGMKLTLVRLRSRTLWEKGANFSGFSIPPRTIPVPYVKRIHIVYNDMGNLSAQYFNISGYNLLTSVIGFIVYDAPSHISTITSLRKLDLRPMRQPISIEFKNLTEMIKGRSTTKYCAMFDENGKVSLSEMRFPNLCYTRNHGHFTIVLPSETRKKKRIWGFLVIGFVIGLLGVGLVAVVGRMVLGVYKSKRTCEMEREAEEGEILESVMVGRSKMPVAMVARTHPVLEGPCFP</sequence>
<evidence type="ECO:0000313" key="4">
    <source>
        <dbReference type="Proteomes" id="UP000004994"/>
    </source>
</evidence>
<feature type="chain" id="PRO_5018623908" description="Legume lectin domain-containing protein" evidence="2">
    <location>
        <begin position="37"/>
        <end position="308"/>
    </location>
</feature>
<dbReference type="OrthoDB" id="768690at2759"/>
<dbReference type="KEGG" id="sly:101256997"/>
<dbReference type="RefSeq" id="XP_004246104.1">
    <property type="nucleotide sequence ID" value="XM_004246056.3"/>
</dbReference>
<evidence type="ECO:0000313" key="3">
    <source>
        <dbReference type="EnsemblPlants" id="Solyc08g081850.1.1.1"/>
    </source>
</evidence>
<organism evidence="3">
    <name type="scientific">Solanum lycopersicum</name>
    <name type="common">Tomato</name>
    <name type="synonym">Lycopersicon esculentum</name>
    <dbReference type="NCBI Taxonomy" id="4081"/>
    <lineage>
        <taxon>Eukaryota</taxon>
        <taxon>Viridiplantae</taxon>
        <taxon>Streptophyta</taxon>
        <taxon>Embryophyta</taxon>
        <taxon>Tracheophyta</taxon>
        <taxon>Spermatophyta</taxon>
        <taxon>Magnoliopsida</taxon>
        <taxon>eudicotyledons</taxon>
        <taxon>Gunneridae</taxon>
        <taxon>Pentapetalae</taxon>
        <taxon>asterids</taxon>
        <taxon>lamiids</taxon>
        <taxon>Solanales</taxon>
        <taxon>Solanaceae</taxon>
        <taxon>Solanoideae</taxon>
        <taxon>Solaneae</taxon>
        <taxon>Solanum</taxon>
        <taxon>Solanum subgen. Lycopersicon</taxon>
    </lineage>
</organism>
<keyword evidence="4" id="KW-1185">Reference proteome</keyword>